<dbReference type="AlphaFoldDB" id="A0AAD6S857"/>
<feature type="compositionally biased region" description="Basic and acidic residues" evidence="1">
    <location>
        <begin position="190"/>
        <end position="221"/>
    </location>
</feature>
<protein>
    <submittedName>
        <fullName evidence="2">Uncharacterized protein</fullName>
    </submittedName>
</protein>
<feature type="compositionally biased region" description="Basic and acidic residues" evidence="1">
    <location>
        <begin position="43"/>
        <end position="52"/>
    </location>
</feature>
<evidence type="ECO:0000256" key="1">
    <source>
        <dbReference type="SAM" id="MobiDB-lite"/>
    </source>
</evidence>
<keyword evidence="3" id="KW-1185">Reference proteome</keyword>
<feature type="compositionally biased region" description="Basic and acidic residues" evidence="1">
    <location>
        <begin position="61"/>
        <end position="100"/>
    </location>
</feature>
<accession>A0AAD6S857</accession>
<dbReference type="EMBL" id="JARJCM010000227">
    <property type="protein sequence ID" value="KAJ7021580.1"/>
    <property type="molecule type" value="Genomic_DNA"/>
</dbReference>
<evidence type="ECO:0000313" key="3">
    <source>
        <dbReference type="Proteomes" id="UP001218188"/>
    </source>
</evidence>
<feature type="region of interest" description="Disordered" evidence="1">
    <location>
        <begin position="185"/>
        <end position="245"/>
    </location>
</feature>
<comment type="caution">
    <text evidence="2">The sequence shown here is derived from an EMBL/GenBank/DDBJ whole genome shotgun (WGS) entry which is preliminary data.</text>
</comment>
<feature type="region of interest" description="Disordered" evidence="1">
    <location>
        <begin position="1"/>
        <end position="103"/>
    </location>
</feature>
<gene>
    <name evidence="2" type="ORF">C8F04DRAFT_1195245</name>
</gene>
<dbReference type="Proteomes" id="UP001218188">
    <property type="component" value="Unassembled WGS sequence"/>
</dbReference>
<organism evidence="2 3">
    <name type="scientific">Mycena alexandri</name>
    <dbReference type="NCBI Taxonomy" id="1745969"/>
    <lineage>
        <taxon>Eukaryota</taxon>
        <taxon>Fungi</taxon>
        <taxon>Dikarya</taxon>
        <taxon>Basidiomycota</taxon>
        <taxon>Agaricomycotina</taxon>
        <taxon>Agaricomycetes</taxon>
        <taxon>Agaricomycetidae</taxon>
        <taxon>Agaricales</taxon>
        <taxon>Marasmiineae</taxon>
        <taxon>Mycenaceae</taxon>
        <taxon>Mycena</taxon>
    </lineage>
</organism>
<name>A0AAD6S857_9AGAR</name>
<proteinExistence type="predicted"/>
<feature type="compositionally biased region" description="Low complexity" evidence="1">
    <location>
        <begin position="223"/>
        <end position="239"/>
    </location>
</feature>
<sequence length="245" mass="26415">MAADDDTTSTKSRWKKPHFMSPICKYLMPEVPPRARRASSASARERDAKEGEEREDGGNGDDERWGRKRREEGGVRYEEERAKGDKVESMSQRLADESAPHRTLHVKHLAPRLCRSRAVGGSEQEELRIVGSVGPPEGGVEIEAWAPDKNIEDALAGVANADPGVEAEWTGMGVAATEMPEMSACGAGVRKGEPELAHEHPAAQSEDKAAQDDDKAAHDDASASESSPPLLILSVPSLSTGSDLR</sequence>
<evidence type="ECO:0000313" key="2">
    <source>
        <dbReference type="EMBL" id="KAJ7021580.1"/>
    </source>
</evidence>
<reference evidence="2" key="1">
    <citation type="submission" date="2023-03" db="EMBL/GenBank/DDBJ databases">
        <title>Massive genome expansion in bonnet fungi (Mycena s.s.) driven by repeated elements and novel gene families across ecological guilds.</title>
        <authorList>
            <consortium name="Lawrence Berkeley National Laboratory"/>
            <person name="Harder C.B."/>
            <person name="Miyauchi S."/>
            <person name="Viragh M."/>
            <person name="Kuo A."/>
            <person name="Thoen E."/>
            <person name="Andreopoulos B."/>
            <person name="Lu D."/>
            <person name="Skrede I."/>
            <person name="Drula E."/>
            <person name="Henrissat B."/>
            <person name="Morin E."/>
            <person name="Kohler A."/>
            <person name="Barry K."/>
            <person name="LaButti K."/>
            <person name="Morin E."/>
            <person name="Salamov A."/>
            <person name="Lipzen A."/>
            <person name="Mereny Z."/>
            <person name="Hegedus B."/>
            <person name="Baldrian P."/>
            <person name="Stursova M."/>
            <person name="Weitz H."/>
            <person name="Taylor A."/>
            <person name="Grigoriev I.V."/>
            <person name="Nagy L.G."/>
            <person name="Martin F."/>
            <person name="Kauserud H."/>
        </authorList>
    </citation>
    <scope>NUCLEOTIDE SEQUENCE</scope>
    <source>
        <strain evidence="2">CBHHK200</strain>
    </source>
</reference>